<keyword evidence="1" id="KW-0812">Transmembrane</keyword>
<feature type="transmembrane region" description="Helical" evidence="1">
    <location>
        <begin position="54"/>
        <end position="78"/>
    </location>
</feature>
<proteinExistence type="predicted"/>
<feature type="transmembrane region" description="Helical" evidence="1">
    <location>
        <begin position="28"/>
        <end position="47"/>
    </location>
</feature>
<comment type="caution">
    <text evidence="2">The sequence shown here is derived from an EMBL/GenBank/DDBJ whole genome shotgun (WGS) entry which is preliminary data.</text>
</comment>
<evidence type="ECO:0000313" key="3">
    <source>
        <dbReference type="Proteomes" id="UP000662185"/>
    </source>
</evidence>
<organism evidence="2 3">
    <name type="scientific">Anabaena sphaerica FACHB-251</name>
    <dbReference type="NCBI Taxonomy" id="2692883"/>
    <lineage>
        <taxon>Bacteria</taxon>
        <taxon>Bacillati</taxon>
        <taxon>Cyanobacteriota</taxon>
        <taxon>Cyanophyceae</taxon>
        <taxon>Nostocales</taxon>
        <taxon>Nostocaceae</taxon>
        <taxon>Anabaena</taxon>
    </lineage>
</organism>
<dbReference type="InterPro" id="IPR007165">
    <property type="entry name" value="Phage_holin_4_2"/>
</dbReference>
<dbReference type="PANTHER" id="PTHR37309">
    <property type="entry name" value="SLR0284 PROTEIN"/>
    <property type="match status" value="1"/>
</dbReference>
<dbReference type="AlphaFoldDB" id="A0A927A129"/>
<dbReference type="PANTHER" id="PTHR37309:SF1">
    <property type="entry name" value="SLR0284 PROTEIN"/>
    <property type="match status" value="1"/>
</dbReference>
<feature type="transmembrane region" description="Helical" evidence="1">
    <location>
        <begin position="90"/>
        <end position="112"/>
    </location>
</feature>
<evidence type="ECO:0000313" key="2">
    <source>
        <dbReference type="EMBL" id="MBD2295612.1"/>
    </source>
</evidence>
<sequence length="128" mass="13478">MLATFLTALATALSLLIVDIIFPGVDIANFPAALIVALAIGLINSGVKPIIATLSLPLTFVTLGGFSLVVNGICFWLASVLVPGFRVQGIIAFILAPVVLSLANTFISKYFAERNLELQSNTNITTES</sequence>
<reference evidence="3" key="1">
    <citation type="journal article" date="2020" name="ISME J.">
        <title>Comparative genomics reveals insights into cyanobacterial evolution and habitat adaptation.</title>
        <authorList>
            <person name="Chen M.Y."/>
            <person name="Teng W.K."/>
            <person name="Zhao L."/>
            <person name="Hu C.X."/>
            <person name="Zhou Y.K."/>
            <person name="Han B.P."/>
            <person name="Song L.R."/>
            <person name="Shu W.S."/>
        </authorList>
    </citation>
    <scope>NUCLEOTIDE SEQUENCE [LARGE SCALE GENOMIC DNA]</scope>
    <source>
        <strain evidence="3">FACHB-251</strain>
    </source>
</reference>
<dbReference type="EMBL" id="JACJQU010000014">
    <property type="protein sequence ID" value="MBD2295612.1"/>
    <property type="molecule type" value="Genomic_DNA"/>
</dbReference>
<accession>A0A927A129</accession>
<dbReference type="RefSeq" id="WP_190563146.1">
    <property type="nucleotide sequence ID" value="NZ_JACJQU010000014.1"/>
</dbReference>
<dbReference type="Pfam" id="PF04020">
    <property type="entry name" value="Phage_holin_4_2"/>
    <property type="match status" value="1"/>
</dbReference>
<keyword evidence="3" id="KW-1185">Reference proteome</keyword>
<keyword evidence="1" id="KW-0472">Membrane</keyword>
<dbReference type="Proteomes" id="UP000662185">
    <property type="component" value="Unassembled WGS sequence"/>
</dbReference>
<protein>
    <submittedName>
        <fullName evidence="2">Phage holin family protein</fullName>
    </submittedName>
</protein>
<keyword evidence="1" id="KW-1133">Transmembrane helix</keyword>
<name>A0A927A129_9NOST</name>
<gene>
    <name evidence="2" type="ORF">H6G06_19570</name>
</gene>
<evidence type="ECO:0000256" key="1">
    <source>
        <dbReference type="SAM" id="Phobius"/>
    </source>
</evidence>